<evidence type="ECO:0000313" key="2">
    <source>
        <dbReference type="EMBL" id="QRD04154.1"/>
    </source>
</evidence>
<feature type="region of interest" description="Disordered" evidence="1">
    <location>
        <begin position="1"/>
        <end position="31"/>
    </location>
</feature>
<reference evidence="3" key="1">
    <citation type="journal article" date="2021" name="BMC Genomics">
        <title>Chromosome-level genome assembly and manually-curated proteome of model necrotroph Parastagonospora nodorum Sn15 reveals a genome-wide trove of candidate effector homologs, and redundancy of virulence-related functions within an accessory chromosome.</title>
        <authorList>
            <person name="Bertazzoni S."/>
            <person name="Jones D.A.B."/>
            <person name="Phan H.T."/>
            <person name="Tan K.-C."/>
            <person name="Hane J.K."/>
        </authorList>
    </citation>
    <scope>NUCLEOTIDE SEQUENCE [LARGE SCALE GENOMIC DNA]</scope>
    <source>
        <strain evidence="3">SN15 / ATCC MYA-4574 / FGSC 10173)</strain>
    </source>
</reference>
<feature type="region of interest" description="Disordered" evidence="1">
    <location>
        <begin position="111"/>
        <end position="150"/>
    </location>
</feature>
<evidence type="ECO:0000256" key="1">
    <source>
        <dbReference type="SAM" id="MobiDB-lite"/>
    </source>
</evidence>
<feature type="compositionally biased region" description="Polar residues" evidence="1">
    <location>
        <begin position="129"/>
        <end position="141"/>
    </location>
</feature>
<name>A0A7U2FF82_PHANO</name>
<dbReference type="VEuPathDB" id="FungiDB:JI435_443080"/>
<evidence type="ECO:0000313" key="3">
    <source>
        <dbReference type="Proteomes" id="UP000663193"/>
    </source>
</evidence>
<dbReference type="EMBL" id="CP069038">
    <property type="protein sequence ID" value="QRD04154.1"/>
    <property type="molecule type" value="Genomic_DNA"/>
</dbReference>
<dbReference type="AlphaFoldDB" id="A0A7U2FF82"/>
<accession>A0A7U2FF82</accession>
<proteinExistence type="predicted"/>
<organism evidence="2 3">
    <name type="scientific">Phaeosphaeria nodorum (strain SN15 / ATCC MYA-4574 / FGSC 10173)</name>
    <name type="common">Glume blotch fungus</name>
    <name type="synonym">Parastagonospora nodorum</name>
    <dbReference type="NCBI Taxonomy" id="321614"/>
    <lineage>
        <taxon>Eukaryota</taxon>
        <taxon>Fungi</taxon>
        <taxon>Dikarya</taxon>
        <taxon>Ascomycota</taxon>
        <taxon>Pezizomycotina</taxon>
        <taxon>Dothideomycetes</taxon>
        <taxon>Pleosporomycetidae</taxon>
        <taxon>Pleosporales</taxon>
        <taxon>Pleosporineae</taxon>
        <taxon>Phaeosphaeriaceae</taxon>
        <taxon>Parastagonospora</taxon>
    </lineage>
</organism>
<feature type="region of interest" description="Disordered" evidence="1">
    <location>
        <begin position="68"/>
        <end position="96"/>
    </location>
</feature>
<keyword evidence="3" id="KW-1185">Reference proteome</keyword>
<sequence>MNGLLRVSLSDQKTQNHDFPAPPRPTPGDSMAEQTMALKTIYKTSNDAAGKKTPNRSPACLRERCAERSAIKHSSICNSSRSSNSTSEYPKPPTDLIKWGRCSKVKNLEGNVFLPSPPAPYKPPLSSPHLHSTTYPQTSLPTRRGCRSDP</sequence>
<feature type="compositionally biased region" description="Low complexity" evidence="1">
    <location>
        <begin position="74"/>
        <end position="87"/>
    </location>
</feature>
<protein>
    <submittedName>
        <fullName evidence="2">Uncharacterized protein</fullName>
    </submittedName>
</protein>
<gene>
    <name evidence="2" type="ORF">JI435_443080</name>
</gene>
<dbReference type="Proteomes" id="UP000663193">
    <property type="component" value="Chromosome 16"/>
</dbReference>
<feature type="compositionally biased region" description="Pro residues" evidence="1">
    <location>
        <begin position="115"/>
        <end position="126"/>
    </location>
</feature>